<comment type="cofactor">
    <cofactor evidence="12">
        <name>Zn(2+)</name>
        <dbReference type="ChEBI" id="CHEBI:29105"/>
    </cofactor>
    <text evidence="12">Binds 2 zinc ions per subunit.</text>
</comment>
<dbReference type="OrthoDB" id="9759544at2"/>
<dbReference type="Gene3D" id="3.40.1440.60">
    <property type="entry name" value="PriA, 3(prime) DNA-binding domain"/>
    <property type="match status" value="1"/>
</dbReference>
<keyword evidence="3 12" id="KW-0479">Metal-binding</keyword>
<dbReference type="InterPro" id="IPR005259">
    <property type="entry name" value="PriA"/>
</dbReference>
<dbReference type="FunFam" id="3.40.1440.60:FF:000001">
    <property type="entry name" value="Primosomal protein N"/>
    <property type="match status" value="1"/>
</dbReference>
<feature type="binding site" evidence="12">
    <location>
        <position position="523"/>
    </location>
    <ligand>
        <name>Zn(2+)</name>
        <dbReference type="ChEBI" id="CHEBI:29105"/>
        <label>1</label>
    </ligand>
</feature>
<dbReference type="EMBL" id="FNBA01000002">
    <property type="protein sequence ID" value="SDE70997.1"/>
    <property type="molecule type" value="Genomic_DNA"/>
</dbReference>
<evidence type="ECO:0000256" key="8">
    <source>
        <dbReference type="ARBA" id="ARBA00022840"/>
    </source>
</evidence>
<dbReference type="Pfam" id="PF18319">
    <property type="entry name" value="Zn_ribbon_PriA"/>
    <property type="match status" value="1"/>
</dbReference>
<dbReference type="GO" id="GO:0006302">
    <property type="term" value="P:double-strand break repair"/>
    <property type="evidence" value="ECO:0007669"/>
    <property type="project" value="InterPro"/>
</dbReference>
<keyword evidence="2 12" id="KW-0235">DNA replication</keyword>
<feature type="binding site" evidence="12">
    <location>
        <position position="532"/>
    </location>
    <ligand>
        <name>Zn(2+)</name>
        <dbReference type="ChEBI" id="CHEBI:29105"/>
        <label>2</label>
    </ligand>
</feature>
<feature type="binding site" evidence="12">
    <location>
        <position position="526"/>
    </location>
    <ligand>
        <name>Zn(2+)</name>
        <dbReference type="ChEBI" id="CHEBI:29105"/>
        <label>1</label>
    </ligand>
</feature>
<comment type="catalytic activity">
    <reaction evidence="12">
        <text>Couples ATP hydrolysis with the unwinding of duplex DNA by translocating in the 3'-5' direction.</text>
        <dbReference type="EC" id="5.6.2.4"/>
    </reaction>
</comment>
<dbReference type="GO" id="GO:0043138">
    <property type="term" value="F:3'-5' DNA helicase activity"/>
    <property type="evidence" value="ECO:0007669"/>
    <property type="project" value="UniProtKB-EC"/>
</dbReference>
<dbReference type="SMART" id="SM00490">
    <property type="entry name" value="HELICc"/>
    <property type="match status" value="1"/>
</dbReference>
<keyword evidence="10 12" id="KW-0413">Isomerase</keyword>
<evidence type="ECO:0000256" key="1">
    <source>
        <dbReference type="ARBA" id="ARBA00022515"/>
    </source>
</evidence>
<feature type="binding site" evidence="12">
    <location>
        <position position="550"/>
    </location>
    <ligand>
        <name>Zn(2+)</name>
        <dbReference type="ChEBI" id="CHEBI:29105"/>
        <label>2</label>
    </ligand>
</feature>
<dbReference type="SMART" id="SM00487">
    <property type="entry name" value="DEXDc"/>
    <property type="match status" value="1"/>
</dbReference>
<dbReference type="InterPro" id="IPR027417">
    <property type="entry name" value="P-loop_NTPase"/>
</dbReference>
<keyword evidence="6 12" id="KW-0347">Helicase</keyword>
<comment type="subunit">
    <text evidence="12">Component of the replication restart primosome.</text>
</comment>
<dbReference type="PROSITE" id="PS51192">
    <property type="entry name" value="HELICASE_ATP_BIND_1"/>
    <property type="match status" value="1"/>
</dbReference>
<evidence type="ECO:0000256" key="3">
    <source>
        <dbReference type="ARBA" id="ARBA00022723"/>
    </source>
</evidence>
<dbReference type="InterPro" id="IPR040498">
    <property type="entry name" value="PriA_CRR"/>
</dbReference>
<dbReference type="InterPro" id="IPR041222">
    <property type="entry name" value="PriA_3primeBD"/>
</dbReference>
<keyword evidence="4 12" id="KW-0547">Nucleotide-binding</keyword>
<evidence type="ECO:0000256" key="6">
    <source>
        <dbReference type="ARBA" id="ARBA00022806"/>
    </source>
</evidence>
<dbReference type="Pfam" id="PF00271">
    <property type="entry name" value="Helicase_C"/>
    <property type="match status" value="1"/>
</dbReference>
<dbReference type="GO" id="GO:0006310">
    <property type="term" value="P:DNA recombination"/>
    <property type="evidence" value="ECO:0007669"/>
    <property type="project" value="InterPro"/>
</dbReference>
<dbReference type="EC" id="5.6.2.4" evidence="12"/>
<dbReference type="PROSITE" id="PS51194">
    <property type="entry name" value="HELICASE_CTER"/>
    <property type="match status" value="1"/>
</dbReference>
<dbReference type="RefSeq" id="WP_093142713.1">
    <property type="nucleotide sequence ID" value="NZ_BMWO01000002.1"/>
</dbReference>
<reference evidence="15 16" key="1">
    <citation type="submission" date="2016-10" db="EMBL/GenBank/DDBJ databases">
        <authorList>
            <person name="de Groot N.N."/>
        </authorList>
    </citation>
    <scope>NUCLEOTIDE SEQUENCE [LARGE SCALE GENOMIC DNA]</scope>
    <source>
        <strain evidence="15 16">DSM 16195</strain>
    </source>
</reference>
<dbReference type="InterPro" id="IPR041236">
    <property type="entry name" value="PriA_C"/>
</dbReference>
<evidence type="ECO:0000256" key="9">
    <source>
        <dbReference type="ARBA" id="ARBA00023125"/>
    </source>
</evidence>
<gene>
    <name evidence="12" type="primary">priA</name>
    <name evidence="15" type="ORF">SAMN05421855_102337</name>
</gene>
<dbReference type="FunFam" id="3.40.50.300:FF:000489">
    <property type="entry name" value="Primosome assembly protein PriA"/>
    <property type="match status" value="1"/>
</dbReference>
<dbReference type="GO" id="GO:1990077">
    <property type="term" value="C:primosome complex"/>
    <property type="evidence" value="ECO:0007669"/>
    <property type="project" value="UniProtKB-UniRule"/>
</dbReference>
<dbReference type="PANTHER" id="PTHR30580:SF0">
    <property type="entry name" value="PRIMOSOMAL PROTEIN N"/>
    <property type="match status" value="1"/>
</dbReference>
<dbReference type="GO" id="GO:0005524">
    <property type="term" value="F:ATP binding"/>
    <property type="evidence" value="ECO:0007669"/>
    <property type="project" value="UniProtKB-UniRule"/>
</dbReference>
<dbReference type="GO" id="GO:0016887">
    <property type="term" value="F:ATP hydrolysis activity"/>
    <property type="evidence" value="ECO:0007669"/>
    <property type="project" value="RHEA"/>
</dbReference>
<keyword evidence="7 12" id="KW-0862">Zinc</keyword>
<feature type="binding site" evidence="12">
    <location>
        <position position="553"/>
    </location>
    <ligand>
        <name>Zn(2+)</name>
        <dbReference type="ChEBI" id="CHEBI:29105"/>
        <label>2</label>
    </ligand>
</feature>
<evidence type="ECO:0000256" key="5">
    <source>
        <dbReference type="ARBA" id="ARBA00022801"/>
    </source>
</evidence>
<protein>
    <recommendedName>
        <fullName evidence="12">Replication restart protein PriA</fullName>
    </recommendedName>
    <alternativeName>
        <fullName evidence="12">ATP-dependent DNA helicase PriA</fullName>
        <ecNumber evidence="12">5.6.2.4</ecNumber>
    </alternativeName>
    <alternativeName>
        <fullName evidence="12">DNA 3'-5' helicase PriA</fullName>
    </alternativeName>
</protein>
<evidence type="ECO:0000259" key="14">
    <source>
        <dbReference type="PROSITE" id="PS51194"/>
    </source>
</evidence>
<dbReference type="Pfam" id="PF00270">
    <property type="entry name" value="DEAD"/>
    <property type="match status" value="1"/>
</dbReference>
<dbReference type="Pfam" id="PF18074">
    <property type="entry name" value="PriA_C"/>
    <property type="match status" value="1"/>
</dbReference>
<evidence type="ECO:0000313" key="16">
    <source>
        <dbReference type="Proteomes" id="UP000199321"/>
    </source>
</evidence>
<evidence type="ECO:0000313" key="15">
    <source>
        <dbReference type="EMBL" id="SDE70997.1"/>
    </source>
</evidence>
<dbReference type="InterPro" id="IPR001650">
    <property type="entry name" value="Helicase_C-like"/>
</dbReference>
<feature type="domain" description="Helicase C-terminal" evidence="14">
    <location>
        <begin position="558"/>
        <end position="712"/>
    </location>
</feature>
<dbReference type="HAMAP" id="MF_00983">
    <property type="entry name" value="PriA"/>
    <property type="match status" value="1"/>
</dbReference>
<feature type="binding site" evidence="12">
    <location>
        <position position="566"/>
    </location>
    <ligand>
        <name>Zn(2+)</name>
        <dbReference type="ChEBI" id="CHEBI:29105"/>
        <label>1</label>
    </ligand>
</feature>
<dbReference type="Pfam" id="PF17764">
    <property type="entry name" value="PriA_3primeBD"/>
    <property type="match status" value="1"/>
</dbReference>
<comment type="function">
    <text evidence="12">Initiates the restart of stalled replication forks, which reloads the replicative helicase on sites other than the origin of replication. Recognizes and binds to abandoned replication forks and remodels them to uncover a helicase loading site. Promotes assembly of the primosome at these replication forks.</text>
</comment>
<feature type="binding site" evidence="12">
    <location>
        <position position="535"/>
    </location>
    <ligand>
        <name>Zn(2+)</name>
        <dbReference type="ChEBI" id="CHEBI:29105"/>
        <label>2</label>
    </ligand>
</feature>
<feature type="binding site" evidence="12">
    <location>
        <position position="563"/>
    </location>
    <ligand>
        <name>Zn(2+)</name>
        <dbReference type="ChEBI" id="CHEBI:29105"/>
        <label>1</label>
    </ligand>
</feature>
<evidence type="ECO:0000256" key="11">
    <source>
        <dbReference type="ARBA" id="ARBA00048988"/>
    </source>
</evidence>
<comment type="catalytic activity">
    <reaction evidence="11 12">
        <text>ATP + H2O = ADP + phosphate + H(+)</text>
        <dbReference type="Rhea" id="RHEA:13065"/>
        <dbReference type="ChEBI" id="CHEBI:15377"/>
        <dbReference type="ChEBI" id="CHEBI:15378"/>
        <dbReference type="ChEBI" id="CHEBI:30616"/>
        <dbReference type="ChEBI" id="CHEBI:43474"/>
        <dbReference type="ChEBI" id="CHEBI:456216"/>
        <dbReference type="EC" id="5.6.2.4"/>
    </reaction>
</comment>
<dbReference type="CDD" id="cd18804">
    <property type="entry name" value="SF2_C_priA"/>
    <property type="match status" value="1"/>
</dbReference>
<evidence type="ECO:0000256" key="10">
    <source>
        <dbReference type="ARBA" id="ARBA00023235"/>
    </source>
</evidence>
<dbReference type="AlphaFoldDB" id="A0A1G7F558"/>
<evidence type="ECO:0000259" key="13">
    <source>
        <dbReference type="PROSITE" id="PS51192"/>
    </source>
</evidence>
<dbReference type="NCBIfam" id="TIGR00595">
    <property type="entry name" value="priA"/>
    <property type="match status" value="1"/>
</dbReference>
<dbReference type="GO" id="GO:0006269">
    <property type="term" value="P:DNA replication, synthesis of primer"/>
    <property type="evidence" value="ECO:0007669"/>
    <property type="project" value="UniProtKB-KW"/>
</dbReference>
<keyword evidence="1 12" id="KW-0639">Primosome</keyword>
<evidence type="ECO:0000256" key="7">
    <source>
        <dbReference type="ARBA" id="ARBA00022833"/>
    </source>
</evidence>
<dbReference type="SUPFAM" id="SSF52540">
    <property type="entry name" value="P-loop containing nucleoside triphosphate hydrolases"/>
    <property type="match status" value="1"/>
</dbReference>
<proteinExistence type="inferred from homology"/>
<dbReference type="GO" id="GO:0006270">
    <property type="term" value="P:DNA replication initiation"/>
    <property type="evidence" value="ECO:0007669"/>
    <property type="project" value="TreeGrafter"/>
</dbReference>
<feature type="domain" description="Helicase ATP-binding" evidence="13">
    <location>
        <begin position="291"/>
        <end position="460"/>
    </location>
</feature>
<comment type="similarity">
    <text evidence="12">Belongs to the helicase family. PriA subfamily.</text>
</comment>
<dbReference type="InterPro" id="IPR014001">
    <property type="entry name" value="Helicase_ATP-bd"/>
</dbReference>
<organism evidence="15 16">
    <name type="scientific">Ulvibacter litoralis</name>
    <dbReference type="NCBI Taxonomy" id="227084"/>
    <lineage>
        <taxon>Bacteria</taxon>
        <taxon>Pseudomonadati</taxon>
        <taxon>Bacteroidota</taxon>
        <taxon>Flavobacteriia</taxon>
        <taxon>Flavobacteriales</taxon>
        <taxon>Flavobacteriaceae</taxon>
        <taxon>Ulvibacter</taxon>
    </lineage>
</organism>
<evidence type="ECO:0000256" key="12">
    <source>
        <dbReference type="HAMAP-Rule" id="MF_00983"/>
    </source>
</evidence>
<dbReference type="InterPro" id="IPR011545">
    <property type="entry name" value="DEAD/DEAH_box_helicase_dom"/>
</dbReference>
<keyword evidence="5 12" id="KW-0378">Hydrolase</keyword>
<accession>A0A1G7F558</accession>
<dbReference type="Gene3D" id="3.40.50.300">
    <property type="entry name" value="P-loop containing nucleotide triphosphate hydrolases"/>
    <property type="match status" value="2"/>
</dbReference>
<keyword evidence="16" id="KW-1185">Reference proteome</keyword>
<keyword evidence="9 12" id="KW-0238">DNA-binding</keyword>
<dbReference type="CDD" id="cd17929">
    <property type="entry name" value="DEXHc_priA"/>
    <property type="match status" value="1"/>
</dbReference>
<keyword evidence="8 12" id="KW-0067">ATP-binding</keyword>
<dbReference type="Proteomes" id="UP000199321">
    <property type="component" value="Unassembled WGS sequence"/>
</dbReference>
<evidence type="ECO:0000256" key="2">
    <source>
        <dbReference type="ARBA" id="ARBA00022705"/>
    </source>
</evidence>
<dbReference type="GO" id="GO:0003677">
    <property type="term" value="F:DNA binding"/>
    <property type="evidence" value="ECO:0007669"/>
    <property type="project" value="UniProtKB-UniRule"/>
</dbReference>
<name>A0A1G7F558_9FLAO</name>
<dbReference type="InterPro" id="IPR042115">
    <property type="entry name" value="PriA_3primeBD_sf"/>
</dbReference>
<evidence type="ECO:0000256" key="4">
    <source>
        <dbReference type="ARBA" id="ARBA00022741"/>
    </source>
</evidence>
<dbReference type="PANTHER" id="PTHR30580">
    <property type="entry name" value="PRIMOSOMAL PROTEIN N"/>
    <property type="match status" value="1"/>
</dbReference>
<dbReference type="STRING" id="227084.SAMN05421855_102337"/>
<sequence length="816" mass="93386">MYYIDVILPIPLKQAFTYNVNKDQAVFLRQGMRVSVPFGKTKIYTGIVYAIYNNKKPAYETKAIDQILDETPIITPTQIKHWEWMSSYYMCTLGEVIRAALPSAFLLESETIISLSSERTEDESNLSDDEFLVFEALQHQSSLHINDVRSILDRKNVVKVLQQLLQKGIIEVQEEVYEQYTPKLKRYVKLAAAYTSEENLKELLDTLSRAPKQRAVLMTLFMMSAADKKPVDAIQLQKKSETTSTVLKTLVEKGILEEYYIQKDRIEFTGDAGSDIKKLSDAQEVAFSEIKTAFKKHDTTLLHGVTSSGKTEVYVRLIEEVLETGKQVLYMLPEIALTTQLISRLQLYFGDKISVYHSKYSVNERVEVWNNVLSGKPKAQIVIGARSSLFLPFTNLGLIVVDEEHEPSFKQYNPSPRYHARDSAIVLGNLHKAKLLLGSATPSLESYHNTELDKYGLVVLKNRFGNVLLPDIELVDIKEKHRKKQMKGHFSDRLLEAMAEALENEEQIILFQNRRGFSPVVECTTCGIAPQCPNCDVSLTYHQYKGELRCHYCGYHMAMLKACMACGSETLDTKGFGTEQIETELKSLFPNASVARMDQDTTRGKNAYAKLIERLDNQEIDILVGTQMLAKGLDFRNINLVGVMNADNLLNFPDFRAHERSFQLLQQVSGRAGRTQKRGKVLIQTFNPYHQILQQVSVNDYEGMYKQQNEERYQYKYPPFYRTIKITFKDRNLQKMQQASSWFAQALSQQLKENVLGPEPPPVSRVRNQYISNVLVKIPKQQSISKTKDYINTVHRSFNGIKEFSSVRLTIDVDNY</sequence>
<dbReference type="GO" id="GO:0008270">
    <property type="term" value="F:zinc ion binding"/>
    <property type="evidence" value="ECO:0007669"/>
    <property type="project" value="UniProtKB-UniRule"/>
</dbReference>